<name>A0ABX6BZV4_9CHLR</name>
<organism evidence="3 4">
    <name type="scientific">Tepidiforma bonchosmolovskayae</name>
    <dbReference type="NCBI Taxonomy" id="2601677"/>
    <lineage>
        <taxon>Bacteria</taxon>
        <taxon>Bacillati</taxon>
        <taxon>Chloroflexota</taxon>
        <taxon>Tepidiformia</taxon>
        <taxon>Tepidiformales</taxon>
        <taxon>Tepidiformaceae</taxon>
        <taxon>Tepidiforma</taxon>
    </lineage>
</organism>
<proteinExistence type="predicted"/>
<keyword evidence="2" id="KW-0732">Signal</keyword>
<accession>A0ABX6BZV4</accession>
<evidence type="ECO:0000313" key="3">
    <source>
        <dbReference type="EMBL" id="QFG02537.1"/>
    </source>
</evidence>
<gene>
    <name evidence="3" type="ORF">Tbon_04265</name>
</gene>
<evidence type="ECO:0000256" key="2">
    <source>
        <dbReference type="SAM" id="SignalP"/>
    </source>
</evidence>
<reference evidence="3 4" key="2">
    <citation type="submission" date="2019-10" db="EMBL/GenBank/DDBJ databases">
        <title>Thermopilla bonchosmolovskayae gen. nov., sp. nov., a moderately thermophilic Chloroflexi bacterium from a Chukotka hot spring (Arctic, Russia), representing a novel classis Thermopillaia, which include previously uncultivated lineage OLB14.</title>
        <authorList>
            <person name="Kochetkova T.V."/>
            <person name="Zayulina K.S."/>
            <person name="Zhigarkov V.S."/>
            <person name="Minaev N.V."/>
            <person name="Novikov A."/>
            <person name="Toshchakov S.V."/>
            <person name="Elcheninov A.G."/>
            <person name="Kublanov I.V."/>
        </authorList>
    </citation>
    <scope>NUCLEOTIDE SEQUENCE [LARGE SCALE GENOMIC DNA]</scope>
    <source>
        <strain evidence="3 4">3753O</strain>
    </source>
</reference>
<feature type="chain" id="PRO_5045776437" evidence="2">
    <location>
        <begin position="23"/>
        <end position="133"/>
    </location>
</feature>
<keyword evidence="4" id="KW-1185">Reference proteome</keyword>
<feature type="compositionally biased region" description="Pro residues" evidence="1">
    <location>
        <begin position="37"/>
        <end position="47"/>
    </location>
</feature>
<feature type="signal peptide" evidence="2">
    <location>
        <begin position="1"/>
        <end position="22"/>
    </location>
</feature>
<dbReference type="Proteomes" id="UP000326331">
    <property type="component" value="Chromosome"/>
</dbReference>
<reference evidence="3 4" key="1">
    <citation type="submission" date="2019-08" db="EMBL/GenBank/DDBJ databases">
        <authorList>
            <person name="Toschakov S.V."/>
        </authorList>
    </citation>
    <scope>NUCLEOTIDE SEQUENCE [LARGE SCALE GENOMIC DNA]</scope>
    <source>
        <strain evidence="3 4">3753O</strain>
    </source>
</reference>
<feature type="compositionally biased region" description="Low complexity" evidence="1">
    <location>
        <begin position="27"/>
        <end position="36"/>
    </location>
</feature>
<evidence type="ECO:0000313" key="4">
    <source>
        <dbReference type="Proteomes" id="UP000326331"/>
    </source>
</evidence>
<sequence>MRWAGWLIVCTLVALAASGLRAESPGPGIPASLPSPAAAPPRDPPPAGAAGGDGNLPPEARELALAAVPALNPAVILAAQPAAWPSACLGLPSPGAACAQAVVAGWVVTLAGPDGRTAVVHVGAGTARIAESP</sequence>
<protein>
    <submittedName>
        <fullName evidence="3">Uncharacterized protein</fullName>
    </submittedName>
</protein>
<evidence type="ECO:0000256" key="1">
    <source>
        <dbReference type="SAM" id="MobiDB-lite"/>
    </source>
</evidence>
<dbReference type="EMBL" id="CP042829">
    <property type="protein sequence ID" value="QFG02537.1"/>
    <property type="molecule type" value="Genomic_DNA"/>
</dbReference>
<feature type="region of interest" description="Disordered" evidence="1">
    <location>
        <begin position="27"/>
        <end position="58"/>
    </location>
</feature>